<keyword evidence="5 7" id="KW-0472">Membrane</keyword>
<feature type="transmembrane region" description="Helical" evidence="7">
    <location>
        <begin position="525"/>
        <end position="544"/>
    </location>
</feature>
<keyword evidence="3 7" id="KW-0812">Transmembrane</keyword>
<dbReference type="EMBL" id="CM029038">
    <property type="protein sequence ID" value="KAG2654848.1"/>
    <property type="molecule type" value="Genomic_DNA"/>
</dbReference>
<feature type="region of interest" description="Disordered" evidence="6">
    <location>
        <begin position="155"/>
        <end position="197"/>
    </location>
</feature>
<comment type="subcellular location">
    <subcellularLocation>
        <location evidence="1">Membrane</location>
        <topology evidence="1">Multi-pass membrane protein</topology>
    </subcellularLocation>
</comment>
<dbReference type="Proteomes" id="UP000823388">
    <property type="component" value="Chromosome 1N"/>
</dbReference>
<feature type="domain" description="EXS" evidence="8">
    <location>
        <begin position="636"/>
        <end position="827"/>
    </location>
</feature>
<sequence length="827" mass="92942">MVKFSREYEASIIPEWKAVFVDYKCLKKLIKRIKIARRDAGPPPLLAAGETGSSYGFSVLDPVRSIAARFAAHHAAASSPEGEEESLESDSGELVRSTDKHEQEFLEKADEELDKVNKFYATQEAELLARGDALIEQLRILADVKRILADHAAASSRRGRGRALGRANSMPPPSPSVNGSSGRHLLSGLASPQSMSDGSVELQQARVAEGAAVAEEVMAALERNGVSFVGGGLAKAKKDGSGKQLMGRAALLQLPATVRIDIPPTSPGRAALKVWEELVNVLRKDGADPAAAFVHRKKLQHAEKNIRDAFLALYRGLELLKKFSSLNVKAFTKILKKFVKVSEQHQATDKFSEKVKRSPFSSSDKVLQLADEVECIFLRHFAGNDRKVAMKYLKPQQPRNTHMITFLVGLFTGTFVSLFIIYSVLAHVAGIFSSTGSPTYMDIVYHVFSMFALISLHVFLYGCNLFMWKSTRINHNFIFDFSSSTALTHRDAFLMSASIMCTVVAALVINLFLRNAGATYTDALPGALLVLSTGVLFCPFNIFYRSTRYCFMRVMRNIIFSPFYKVLMADFFMADQLTSQVNSENLMLQISLSLAMQVLIRLTGSIFQIPLLRHMEFAACYFMAGTFRNQAYETCTSSPQYTHLAYVISFLPYYWRAMQCLRRYLEEGHDINQLANAGKYVSAMVAAAVRFKYAATPTPLWMWMVVISSSGATIYQLYWDFVMDWGFLNPKSKNLWLRDQLILKKKSIYYVSMMLNLALRLAWAQSVMKLHLGRVESRLLDFSLASLEIIRRGHWNFYRLEHEHLNNAGKFRAVKTVPLPFRELETD</sequence>
<evidence type="ECO:0000259" key="8">
    <source>
        <dbReference type="PROSITE" id="PS51380"/>
    </source>
</evidence>
<evidence type="ECO:0000313" key="10">
    <source>
        <dbReference type="EMBL" id="KAG2654848.1"/>
    </source>
</evidence>
<feature type="transmembrane region" description="Helical" evidence="7">
    <location>
        <begin position="700"/>
        <end position="719"/>
    </location>
</feature>
<gene>
    <name evidence="10" type="ORF">PVAP13_1NG563700</name>
</gene>
<evidence type="ECO:0000256" key="4">
    <source>
        <dbReference type="ARBA" id="ARBA00022989"/>
    </source>
</evidence>
<feature type="domain" description="SPX" evidence="9">
    <location>
        <begin position="2"/>
        <end position="352"/>
    </location>
</feature>
<comment type="caution">
    <text evidence="10">The sequence shown here is derived from an EMBL/GenBank/DDBJ whole genome shotgun (WGS) entry which is preliminary data.</text>
</comment>
<accession>A0A8T0X899</accession>
<keyword evidence="11" id="KW-1185">Reference proteome</keyword>
<reference evidence="10" key="1">
    <citation type="submission" date="2020-05" db="EMBL/GenBank/DDBJ databases">
        <title>WGS assembly of Panicum virgatum.</title>
        <authorList>
            <person name="Lovell J.T."/>
            <person name="Jenkins J."/>
            <person name="Shu S."/>
            <person name="Juenger T.E."/>
            <person name="Schmutz J."/>
        </authorList>
    </citation>
    <scope>NUCLEOTIDE SEQUENCE</scope>
    <source>
        <strain evidence="10">AP13</strain>
    </source>
</reference>
<feature type="transmembrane region" description="Helical" evidence="7">
    <location>
        <begin position="747"/>
        <end position="764"/>
    </location>
</feature>
<organism evidence="10 11">
    <name type="scientific">Panicum virgatum</name>
    <name type="common">Blackwell switchgrass</name>
    <dbReference type="NCBI Taxonomy" id="38727"/>
    <lineage>
        <taxon>Eukaryota</taxon>
        <taxon>Viridiplantae</taxon>
        <taxon>Streptophyta</taxon>
        <taxon>Embryophyta</taxon>
        <taxon>Tracheophyta</taxon>
        <taxon>Spermatophyta</taxon>
        <taxon>Magnoliopsida</taxon>
        <taxon>Liliopsida</taxon>
        <taxon>Poales</taxon>
        <taxon>Poaceae</taxon>
        <taxon>PACMAD clade</taxon>
        <taxon>Panicoideae</taxon>
        <taxon>Panicodae</taxon>
        <taxon>Paniceae</taxon>
        <taxon>Panicinae</taxon>
        <taxon>Panicum</taxon>
        <taxon>Panicum sect. Hiantes</taxon>
    </lineage>
</organism>
<evidence type="ECO:0000313" key="11">
    <source>
        <dbReference type="Proteomes" id="UP000823388"/>
    </source>
</evidence>
<dbReference type="AlphaFoldDB" id="A0A8T0X899"/>
<dbReference type="Pfam" id="PF03124">
    <property type="entry name" value="EXS"/>
    <property type="match status" value="2"/>
</dbReference>
<evidence type="ECO:0000256" key="3">
    <source>
        <dbReference type="ARBA" id="ARBA00022692"/>
    </source>
</evidence>
<protein>
    <recommendedName>
        <fullName evidence="12">Phosphate transporter PHO1-2</fullName>
    </recommendedName>
</protein>
<dbReference type="GO" id="GO:0016036">
    <property type="term" value="P:cellular response to phosphate starvation"/>
    <property type="evidence" value="ECO:0007669"/>
    <property type="project" value="InterPro"/>
</dbReference>
<feature type="transmembrane region" description="Helical" evidence="7">
    <location>
        <begin position="492"/>
        <end position="513"/>
    </location>
</feature>
<dbReference type="Pfam" id="PF03105">
    <property type="entry name" value="SPX"/>
    <property type="match status" value="1"/>
</dbReference>
<feature type="region of interest" description="Disordered" evidence="6">
    <location>
        <begin position="75"/>
        <end position="103"/>
    </location>
</feature>
<dbReference type="PROSITE" id="PS51380">
    <property type="entry name" value="EXS"/>
    <property type="match status" value="1"/>
</dbReference>
<dbReference type="GO" id="GO:0016020">
    <property type="term" value="C:membrane"/>
    <property type="evidence" value="ECO:0007669"/>
    <property type="project" value="UniProtKB-SubCell"/>
</dbReference>
<dbReference type="InterPro" id="IPR004331">
    <property type="entry name" value="SPX_dom"/>
</dbReference>
<evidence type="ECO:0000256" key="1">
    <source>
        <dbReference type="ARBA" id="ARBA00004141"/>
    </source>
</evidence>
<comment type="similarity">
    <text evidence="2">Belongs to the SYG1 (TC 2.A.94) family.</text>
</comment>
<evidence type="ECO:0008006" key="12">
    <source>
        <dbReference type="Google" id="ProtNLM"/>
    </source>
</evidence>
<feature type="transmembrane region" description="Helical" evidence="7">
    <location>
        <begin position="404"/>
        <end position="431"/>
    </location>
</feature>
<feature type="compositionally biased region" description="Acidic residues" evidence="6">
    <location>
        <begin position="81"/>
        <end position="91"/>
    </location>
</feature>
<dbReference type="InterPro" id="IPR052486">
    <property type="entry name" value="PHO1"/>
</dbReference>
<evidence type="ECO:0000256" key="7">
    <source>
        <dbReference type="SAM" id="Phobius"/>
    </source>
</evidence>
<dbReference type="PANTHER" id="PTHR48477">
    <property type="entry name" value="PHOSPHATE TRANSPORTER PHO1"/>
    <property type="match status" value="1"/>
</dbReference>
<dbReference type="InterPro" id="IPR004342">
    <property type="entry name" value="EXS_C"/>
</dbReference>
<evidence type="ECO:0000259" key="9">
    <source>
        <dbReference type="PROSITE" id="PS51382"/>
    </source>
</evidence>
<proteinExistence type="inferred from homology"/>
<name>A0A8T0X899_PANVG</name>
<feature type="transmembrane region" description="Helical" evidence="7">
    <location>
        <begin position="443"/>
        <end position="467"/>
    </location>
</feature>
<dbReference type="PROSITE" id="PS51382">
    <property type="entry name" value="SPX"/>
    <property type="match status" value="1"/>
</dbReference>
<evidence type="ECO:0000256" key="6">
    <source>
        <dbReference type="SAM" id="MobiDB-lite"/>
    </source>
</evidence>
<dbReference type="PANTHER" id="PTHR48477:SF1">
    <property type="entry name" value="PHOSPHATE TRANSPORTER PHO1"/>
    <property type="match status" value="1"/>
</dbReference>
<keyword evidence="4 7" id="KW-1133">Transmembrane helix</keyword>
<evidence type="ECO:0000256" key="5">
    <source>
        <dbReference type="ARBA" id="ARBA00023136"/>
    </source>
</evidence>
<evidence type="ECO:0000256" key="2">
    <source>
        <dbReference type="ARBA" id="ARBA00009665"/>
    </source>
</evidence>